<dbReference type="SMART" id="SM00320">
    <property type="entry name" value="WD40"/>
    <property type="match status" value="4"/>
</dbReference>
<dbReference type="InterPro" id="IPR027417">
    <property type="entry name" value="P-loop_NTPase"/>
</dbReference>
<comment type="caution">
    <text evidence="5">The sequence shown here is derived from an EMBL/GenBank/DDBJ whole genome shotgun (WGS) entry which is preliminary data.</text>
</comment>
<dbReference type="Proteomes" id="UP001209878">
    <property type="component" value="Unassembled WGS sequence"/>
</dbReference>
<dbReference type="EMBL" id="JAODUO010000402">
    <property type="protein sequence ID" value="KAK2181333.1"/>
    <property type="molecule type" value="Genomic_DNA"/>
</dbReference>
<feature type="domain" description="NWD1/2-like winged helix-turn-helix" evidence="4">
    <location>
        <begin position="282"/>
        <end position="392"/>
    </location>
</feature>
<dbReference type="AlphaFoldDB" id="A0AAD9L2S1"/>
<evidence type="ECO:0000256" key="1">
    <source>
        <dbReference type="ARBA" id="ARBA00022574"/>
    </source>
</evidence>
<dbReference type="InterPro" id="IPR001680">
    <property type="entry name" value="WD40_rpt"/>
</dbReference>
<dbReference type="SUPFAM" id="SSF52540">
    <property type="entry name" value="P-loop containing nucleoside triphosphate hydrolases"/>
    <property type="match status" value="1"/>
</dbReference>
<accession>A0AAD9L2S1</accession>
<protein>
    <recommendedName>
        <fullName evidence="4">NWD1/2-like winged helix-turn-helix domain-containing protein</fullName>
    </recommendedName>
</protein>
<proteinExistence type="predicted"/>
<gene>
    <name evidence="5" type="ORF">NP493_403g03024</name>
</gene>
<name>A0AAD9L2S1_RIDPI</name>
<dbReference type="Gene3D" id="3.40.50.300">
    <property type="entry name" value="P-loop containing nucleotide triphosphate hydrolases"/>
    <property type="match status" value="1"/>
</dbReference>
<keyword evidence="6" id="KW-1185">Reference proteome</keyword>
<evidence type="ECO:0000256" key="2">
    <source>
        <dbReference type="ARBA" id="ARBA00022737"/>
    </source>
</evidence>
<dbReference type="InterPro" id="IPR057588">
    <property type="entry name" value="NWD1/2-like_WH"/>
</dbReference>
<organism evidence="5 6">
    <name type="scientific">Ridgeia piscesae</name>
    <name type="common">Tubeworm</name>
    <dbReference type="NCBI Taxonomy" id="27915"/>
    <lineage>
        <taxon>Eukaryota</taxon>
        <taxon>Metazoa</taxon>
        <taxon>Spiralia</taxon>
        <taxon>Lophotrochozoa</taxon>
        <taxon>Annelida</taxon>
        <taxon>Polychaeta</taxon>
        <taxon>Sedentaria</taxon>
        <taxon>Canalipalpata</taxon>
        <taxon>Sabellida</taxon>
        <taxon>Siboglinidae</taxon>
        <taxon>Ridgeia</taxon>
    </lineage>
</organism>
<reference evidence="5" key="1">
    <citation type="journal article" date="2023" name="Mol. Biol. Evol.">
        <title>Third-Generation Sequencing Reveals the Adaptive Role of the Epigenome in Three Deep-Sea Polychaetes.</title>
        <authorList>
            <person name="Perez M."/>
            <person name="Aroh O."/>
            <person name="Sun Y."/>
            <person name="Lan Y."/>
            <person name="Juniper S.K."/>
            <person name="Young C.R."/>
            <person name="Angers B."/>
            <person name="Qian P.Y."/>
        </authorList>
    </citation>
    <scope>NUCLEOTIDE SEQUENCE</scope>
    <source>
        <strain evidence="5">R07B-5</strain>
    </source>
</reference>
<dbReference type="Pfam" id="PF25469">
    <property type="entry name" value="WHD_NWD1"/>
    <property type="match status" value="1"/>
</dbReference>
<evidence type="ECO:0000259" key="4">
    <source>
        <dbReference type="Pfam" id="PF25469"/>
    </source>
</evidence>
<sequence length="924" mass="101986">MKCRIAGFTRLLYSELTSQSICCQQLCQHFYGVRDTFLELENYVVEGCVMQNDLTCDASGCMVRPLVLHGQPGSGKSAQMAQLALSASTLDGWTGVCVMRFVGATMASNTVDQLIQSICDQVSLMCRLPYTSTYKKRNALQDLFTSLPKSFRLLVLIDGIDQLNESHFDGHQTDVTWLPETFPTNVRLCVSTTTDSASFRALKDYLQIGSGFLCMPDEFMHATALLNSSMLTGHVTPTPLVHERLADVFVAHPSPLAVKLVATLVTYWGTDIRESDITGFTTDVKTLMNVLLTCLEEEIGGECVGRVCGFITCSRYGVSDAEVVDMLGFHVAAIAVDGAWFADPESKCVLPLFWPWVKERLSACLFETVTDGVPLSRWKHVLFGDVVTERYESLLDSTSRTMLEYFTPVVIDTPDERRRACALARRVADEWPFQLYRSGLCRPLLERCLFDATWLCDKLRMCGLYEVLLDVALAKRLDPSSAELDFLTDWLSGCSARLLQDPFNLCTYLHLATATSVSGEARRHHANVDRLLTAAGDRVLPLLAPTAEACDQPGESPTGLFRLKNDPCHMLSISTAAGHLTVWNVYSCTATRKLIGLDRPRDVNMYDGVKAIVLCDRHLEVVDLDRGVVMSRLKGVLSIKMPYFGIHDDEHVIALSRNRMCVNMMSNADGDVVTTFKVGEDRFLDSLLVSANGKVCVCGDAVQKPFPLLVWDMCNRKLLHDLRIPGHEFITRIAAISSEGHYVVCACKELDEPDPNFLVIYDLKSGYLFKKWKADYSATAVAISSLASVVISGHEDGSILVWDLVGGHLIHSLQGHSRGPDKIRLNEDGRRCVTYDSTGRDTLLWLWDVGSGQPVGCFSFDDGVTCCEISADGDCAVACLPGRAEILTLYPPGGAQQDDLDEKRSCVYGDAAKCGQTFDVSVSS</sequence>
<evidence type="ECO:0000256" key="3">
    <source>
        <dbReference type="PROSITE-ProRule" id="PRU00221"/>
    </source>
</evidence>
<dbReference type="PANTHER" id="PTHR19871:SF45">
    <property type="entry name" value="NACHT DOMAIN-CONTAINING PROTEIN"/>
    <property type="match status" value="1"/>
</dbReference>
<keyword evidence="2" id="KW-0677">Repeat</keyword>
<dbReference type="Gene3D" id="2.130.10.10">
    <property type="entry name" value="YVTN repeat-like/Quinoprotein amine dehydrogenase"/>
    <property type="match status" value="1"/>
</dbReference>
<keyword evidence="1 3" id="KW-0853">WD repeat</keyword>
<evidence type="ECO:0000313" key="5">
    <source>
        <dbReference type="EMBL" id="KAK2181333.1"/>
    </source>
</evidence>
<dbReference type="PANTHER" id="PTHR19871">
    <property type="entry name" value="BETA TRANSDUCIN-RELATED PROTEIN"/>
    <property type="match status" value="1"/>
</dbReference>
<dbReference type="InterPro" id="IPR052752">
    <property type="entry name" value="NACHT-WD_repeat"/>
</dbReference>
<feature type="repeat" description="WD" evidence="3">
    <location>
        <begin position="779"/>
        <end position="812"/>
    </location>
</feature>
<dbReference type="InterPro" id="IPR015943">
    <property type="entry name" value="WD40/YVTN_repeat-like_dom_sf"/>
</dbReference>
<dbReference type="SUPFAM" id="SSF50998">
    <property type="entry name" value="Quinoprotein alcohol dehydrogenase-like"/>
    <property type="match status" value="1"/>
</dbReference>
<evidence type="ECO:0000313" key="6">
    <source>
        <dbReference type="Proteomes" id="UP001209878"/>
    </source>
</evidence>
<dbReference type="PROSITE" id="PS50082">
    <property type="entry name" value="WD_REPEATS_2"/>
    <property type="match status" value="1"/>
</dbReference>
<dbReference type="InterPro" id="IPR011047">
    <property type="entry name" value="Quinoprotein_ADH-like_sf"/>
</dbReference>